<dbReference type="EMBL" id="JBHPON010000001">
    <property type="protein sequence ID" value="MFC6033929.1"/>
    <property type="molecule type" value="Genomic_DNA"/>
</dbReference>
<feature type="signal peptide" evidence="1">
    <location>
        <begin position="1"/>
        <end position="23"/>
    </location>
</feature>
<dbReference type="InterPro" id="IPR010281">
    <property type="entry name" value="DUF885"/>
</dbReference>
<evidence type="ECO:0000313" key="2">
    <source>
        <dbReference type="EMBL" id="MFC6033929.1"/>
    </source>
</evidence>
<dbReference type="RefSeq" id="WP_379880784.1">
    <property type="nucleotide sequence ID" value="NZ_JBHPON010000001.1"/>
</dbReference>
<gene>
    <name evidence="2" type="ORF">ACFMB1_00135</name>
</gene>
<protein>
    <submittedName>
        <fullName evidence="2">DUF885 domain-containing protein</fullName>
    </submittedName>
</protein>
<reference evidence="2 3" key="1">
    <citation type="submission" date="2024-09" db="EMBL/GenBank/DDBJ databases">
        <authorList>
            <person name="Zhang Z.-H."/>
        </authorList>
    </citation>
    <scope>NUCLEOTIDE SEQUENCE [LARGE SCALE GENOMIC DNA]</scope>
    <source>
        <strain evidence="2 3">HHTR114</strain>
    </source>
</reference>
<comment type="caution">
    <text evidence="2">The sequence shown here is derived from an EMBL/GenBank/DDBJ whole genome shotgun (WGS) entry which is preliminary data.</text>
</comment>
<feature type="chain" id="PRO_5045181632" evidence="1">
    <location>
        <begin position="24"/>
        <end position="589"/>
    </location>
</feature>
<evidence type="ECO:0000313" key="3">
    <source>
        <dbReference type="Proteomes" id="UP001596116"/>
    </source>
</evidence>
<dbReference type="PANTHER" id="PTHR33361">
    <property type="entry name" value="GLR0591 PROTEIN"/>
    <property type="match status" value="1"/>
</dbReference>
<evidence type="ECO:0000256" key="1">
    <source>
        <dbReference type="SAM" id="SignalP"/>
    </source>
</evidence>
<organism evidence="2 3">
    <name type="scientific">Hyphococcus aureus</name>
    <dbReference type="NCBI Taxonomy" id="2666033"/>
    <lineage>
        <taxon>Bacteria</taxon>
        <taxon>Pseudomonadati</taxon>
        <taxon>Pseudomonadota</taxon>
        <taxon>Alphaproteobacteria</taxon>
        <taxon>Parvularculales</taxon>
        <taxon>Parvularculaceae</taxon>
        <taxon>Hyphococcus</taxon>
    </lineage>
</organism>
<dbReference type="Pfam" id="PF05960">
    <property type="entry name" value="DUF885"/>
    <property type="match status" value="1"/>
</dbReference>
<keyword evidence="1" id="KW-0732">Signal</keyword>
<dbReference type="PANTHER" id="PTHR33361:SF2">
    <property type="entry name" value="DUF885 DOMAIN-CONTAINING PROTEIN"/>
    <property type="match status" value="1"/>
</dbReference>
<proteinExistence type="predicted"/>
<dbReference type="Proteomes" id="UP001596116">
    <property type="component" value="Unassembled WGS sequence"/>
</dbReference>
<accession>A0ABW1KQK5</accession>
<sequence>MVKRFLMVFVVVAGALAVGSAQAAPADDLHALFDEYWANEMEESPFSATGSGVSGYDDKMPGVAPEDHARRKAEAQSFYDRLEAIDRAELDDDDKLSAELLEFILTHNLALSEFDRWRIPFLADTGFHTNFGYVVGATSFRTEQDFENYLERLKGLPGFLDQHVENMRQGLADGFTQPKEILPYILPSFEAQIKDNAAAHPYYKPFVKMPESIPYRRQAALRQEAREVLETDVIPAFQRLLDFMNDEYVPGARETLGAYDLPNGREYYRTLVRYYTTLDTVTPESIHALGLKEVARIRKEMAGVMAKTGFKGNFQDFIEFLRTDEQFYPTTPEDLLERAAWIAKDIDGRLPAYFGKLPRQPYSVEPVPAEIAPNYTTGRYVGAPLGGTRGGQYWVNTYALDKRPYYEMTALTLHEAVPGHHLQSALALEIENAPEFRKDFYPHAFGEGWGLYSEKLGVEMGVYETPYDDFGRLSMEMWRACRLVIDTGIHSKSWTRQQALDYLADNTALSLHNVQTEVDRYIAWPGQALAYKMGELTLWELRRKAERELGDAFDIREFHDAVLTGGGLPLDILRERIDDYIAEMKARTE</sequence>
<keyword evidence="3" id="KW-1185">Reference proteome</keyword>
<name>A0ABW1KQK5_9PROT</name>